<sequence length="116" mass="13229">MRYIRYFCIAVFAVALIAVALANREIVELKVLPGEVAHWFAVTPQIRLPLFLVILGSILAGLLIGFVWEWIREYGERAEAARQAREMRRLEREVARLKGEKHKGKDEVLALLDEAG</sequence>
<keyword evidence="1" id="KW-1003">Cell membrane</keyword>
<evidence type="ECO:0000256" key="5">
    <source>
        <dbReference type="SAM" id="Coils"/>
    </source>
</evidence>
<evidence type="ECO:0000256" key="3">
    <source>
        <dbReference type="ARBA" id="ARBA00022989"/>
    </source>
</evidence>
<keyword evidence="9" id="KW-1185">Reference proteome</keyword>
<evidence type="ECO:0000313" key="9">
    <source>
        <dbReference type="Proteomes" id="UP001596353"/>
    </source>
</evidence>
<feature type="domain" description="Lipopolysaccharide assembly protein A" evidence="7">
    <location>
        <begin position="45"/>
        <end position="94"/>
    </location>
</feature>
<dbReference type="Proteomes" id="UP001596353">
    <property type="component" value="Unassembled WGS sequence"/>
</dbReference>
<evidence type="ECO:0000256" key="1">
    <source>
        <dbReference type="ARBA" id="ARBA00022475"/>
    </source>
</evidence>
<feature type="transmembrane region" description="Helical" evidence="6">
    <location>
        <begin position="46"/>
        <end position="68"/>
    </location>
</feature>
<feature type="coiled-coil region" evidence="5">
    <location>
        <begin position="80"/>
        <end position="107"/>
    </location>
</feature>
<protein>
    <submittedName>
        <fullName evidence="8">LapA family protein</fullName>
    </submittedName>
</protein>
<organism evidence="8 9">
    <name type="scientific">Sulfitobacter porphyrae</name>
    <dbReference type="NCBI Taxonomy" id="1246864"/>
    <lineage>
        <taxon>Bacteria</taxon>
        <taxon>Pseudomonadati</taxon>
        <taxon>Pseudomonadota</taxon>
        <taxon>Alphaproteobacteria</taxon>
        <taxon>Rhodobacterales</taxon>
        <taxon>Roseobacteraceae</taxon>
        <taxon>Sulfitobacter</taxon>
    </lineage>
</organism>
<dbReference type="InterPro" id="IPR010445">
    <property type="entry name" value="LapA_dom"/>
</dbReference>
<keyword evidence="3 6" id="KW-1133">Transmembrane helix</keyword>
<comment type="caution">
    <text evidence="8">The sequence shown here is derived from an EMBL/GenBank/DDBJ whole genome shotgun (WGS) entry which is preliminary data.</text>
</comment>
<evidence type="ECO:0000256" key="2">
    <source>
        <dbReference type="ARBA" id="ARBA00022692"/>
    </source>
</evidence>
<gene>
    <name evidence="8" type="ORF">ACFQFQ_03980</name>
</gene>
<reference evidence="9" key="1">
    <citation type="journal article" date="2019" name="Int. J. Syst. Evol. Microbiol.">
        <title>The Global Catalogue of Microorganisms (GCM) 10K type strain sequencing project: providing services to taxonomists for standard genome sequencing and annotation.</title>
        <authorList>
            <consortium name="The Broad Institute Genomics Platform"/>
            <consortium name="The Broad Institute Genome Sequencing Center for Infectious Disease"/>
            <person name="Wu L."/>
            <person name="Ma J."/>
        </authorList>
    </citation>
    <scope>NUCLEOTIDE SEQUENCE [LARGE SCALE GENOMIC DNA]</scope>
    <source>
        <strain evidence="9">CCUG 66188</strain>
    </source>
</reference>
<accession>A0ABW2B1U3</accession>
<evidence type="ECO:0000259" key="7">
    <source>
        <dbReference type="Pfam" id="PF06305"/>
    </source>
</evidence>
<evidence type="ECO:0000313" key="8">
    <source>
        <dbReference type="EMBL" id="MFC6758858.1"/>
    </source>
</evidence>
<evidence type="ECO:0000256" key="4">
    <source>
        <dbReference type="ARBA" id="ARBA00023136"/>
    </source>
</evidence>
<keyword evidence="4 6" id="KW-0472">Membrane</keyword>
<keyword evidence="2 6" id="KW-0812">Transmembrane</keyword>
<name>A0ABW2B1U3_9RHOB</name>
<proteinExistence type="predicted"/>
<dbReference type="Pfam" id="PF06305">
    <property type="entry name" value="LapA_dom"/>
    <property type="match status" value="1"/>
</dbReference>
<keyword evidence="5" id="KW-0175">Coiled coil</keyword>
<dbReference type="EMBL" id="JBHSWG010000001">
    <property type="protein sequence ID" value="MFC6758858.1"/>
    <property type="molecule type" value="Genomic_DNA"/>
</dbReference>
<evidence type="ECO:0000256" key="6">
    <source>
        <dbReference type="SAM" id="Phobius"/>
    </source>
</evidence>